<evidence type="ECO:0000313" key="2">
    <source>
        <dbReference type="Proteomes" id="UP000010799"/>
    </source>
</evidence>
<dbReference type="KEGG" id="lcc:B488_04930"/>
<organism evidence="1 2">
    <name type="scientific">Liberibacter crescens (strain BT-1)</name>
    <dbReference type="NCBI Taxonomy" id="1215343"/>
    <lineage>
        <taxon>Bacteria</taxon>
        <taxon>Pseudomonadati</taxon>
        <taxon>Pseudomonadota</taxon>
        <taxon>Alphaproteobacteria</taxon>
        <taxon>Hyphomicrobiales</taxon>
        <taxon>Rhizobiaceae</taxon>
        <taxon>Liberibacter</taxon>
    </lineage>
</organism>
<proteinExistence type="predicted"/>
<dbReference type="EMBL" id="CP003789">
    <property type="protein sequence ID" value="AGA64485.1"/>
    <property type="molecule type" value="Genomic_DNA"/>
</dbReference>
<gene>
    <name evidence="1" type="ordered locus">B488_04930</name>
</gene>
<dbReference type="Proteomes" id="UP000010799">
    <property type="component" value="Chromosome"/>
</dbReference>
<keyword evidence="2" id="KW-1185">Reference proteome</keyword>
<dbReference type="AlphaFoldDB" id="L0EUF8"/>
<accession>L0EUF8</accession>
<evidence type="ECO:0000313" key="1">
    <source>
        <dbReference type="EMBL" id="AGA64485.1"/>
    </source>
</evidence>
<name>L0EUF8_LIBCB</name>
<dbReference type="STRING" id="1215343.B488_04930"/>
<protein>
    <submittedName>
        <fullName evidence="1">Uncharacterized protein</fullName>
    </submittedName>
</protein>
<reference evidence="1 2" key="1">
    <citation type="journal article" date="2012" name="Stand. Genomic Sci.">
        <title>Complete genome sequence of Liberibacter crescens BT-1.</title>
        <authorList>
            <person name="Leonard M.T."/>
            <person name="Fagen J.R."/>
            <person name="Davis-Richardson A.G."/>
            <person name="Davis M.J."/>
            <person name="Triplett E.W."/>
        </authorList>
    </citation>
    <scope>NUCLEOTIDE SEQUENCE [LARGE SCALE GENOMIC DNA]</scope>
    <source>
        <strain evidence="1 2">BT-1</strain>
    </source>
</reference>
<sequence>MRRLTHLLFRVRAESLNKESPFSENYFLKKHIIFYFLKKKLYYLLQRI</sequence>
<dbReference type="HOGENOM" id="CLU_3154451_0_0_5"/>